<dbReference type="SUPFAM" id="SSF51197">
    <property type="entry name" value="Clavaminate synthase-like"/>
    <property type="match status" value="1"/>
</dbReference>
<keyword evidence="2" id="KW-0560">Oxidoreductase</keyword>
<comment type="caution">
    <text evidence="2">The sequence shown here is derived from an EMBL/GenBank/DDBJ whole genome shotgun (WGS) entry which is preliminary data.</text>
</comment>
<reference evidence="2 3" key="1">
    <citation type="submission" date="2022-06" db="EMBL/GenBank/DDBJ databases">
        <title>Rhizosaccharibacter gen. nov. sp. nov. KSS12, endophytic bacteria isolated from sugarcane.</title>
        <authorList>
            <person name="Pitiwittayakul N."/>
        </authorList>
    </citation>
    <scope>NUCLEOTIDE SEQUENCE [LARGE SCALE GENOMIC DNA]</scope>
    <source>
        <strain evidence="2 3">KSS12</strain>
    </source>
</reference>
<keyword evidence="2" id="KW-0223">Dioxygenase</keyword>
<dbReference type="Pfam" id="PF05721">
    <property type="entry name" value="PhyH"/>
    <property type="match status" value="1"/>
</dbReference>
<dbReference type="GO" id="GO:0051213">
    <property type="term" value="F:dioxygenase activity"/>
    <property type="evidence" value="ECO:0007669"/>
    <property type="project" value="UniProtKB-KW"/>
</dbReference>
<keyword evidence="3" id="KW-1185">Reference proteome</keyword>
<accession>A0ABT1W0K5</accession>
<name>A0ABT1W0K5_9PROT</name>
<dbReference type="PANTHER" id="PTHR20883:SF48">
    <property type="entry name" value="ECTOINE DIOXYGENASE"/>
    <property type="match status" value="1"/>
</dbReference>
<proteinExistence type="predicted"/>
<dbReference type="Proteomes" id="UP001524547">
    <property type="component" value="Unassembled WGS sequence"/>
</dbReference>
<evidence type="ECO:0000313" key="2">
    <source>
        <dbReference type="EMBL" id="MCQ8242138.1"/>
    </source>
</evidence>
<organism evidence="2 3">
    <name type="scientific">Rhizosaccharibacter radicis</name>
    <dbReference type="NCBI Taxonomy" id="2782605"/>
    <lineage>
        <taxon>Bacteria</taxon>
        <taxon>Pseudomonadati</taxon>
        <taxon>Pseudomonadota</taxon>
        <taxon>Alphaproteobacteria</taxon>
        <taxon>Acetobacterales</taxon>
        <taxon>Acetobacteraceae</taxon>
        <taxon>Rhizosaccharibacter</taxon>
    </lineage>
</organism>
<dbReference type="EMBL" id="JAMZEJ010000009">
    <property type="protein sequence ID" value="MCQ8242138.1"/>
    <property type="molecule type" value="Genomic_DNA"/>
</dbReference>
<protein>
    <submittedName>
        <fullName evidence="2">Phytanoyl-CoA dioxygenase family protein</fullName>
    </submittedName>
</protein>
<dbReference type="InterPro" id="IPR008775">
    <property type="entry name" value="Phytyl_CoA_dOase-like"/>
</dbReference>
<dbReference type="PANTHER" id="PTHR20883">
    <property type="entry name" value="PHYTANOYL-COA DIOXYGENASE DOMAIN CONTAINING 1"/>
    <property type="match status" value="1"/>
</dbReference>
<evidence type="ECO:0000313" key="3">
    <source>
        <dbReference type="Proteomes" id="UP001524547"/>
    </source>
</evidence>
<evidence type="ECO:0000256" key="1">
    <source>
        <dbReference type="ARBA" id="ARBA00001954"/>
    </source>
</evidence>
<dbReference type="Gene3D" id="2.60.120.620">
    <property type="entry name" value="q2cbj1_9rhob like domain"/>
    <property type="match status" value="1"/>
</dbReference>
<gene>
    <name evidence="2" type="ORF">NFI88_14970</name>
</gene>
<dbReference type="RefSeq" id="WP_422920891.1">
    <property type="nucleotide sequence ID" value="NZ_JAMZEJ010000009.1"/>
</dbReference>
<comment type="cofactor">
    <cofactor evidence="1">
        <name>Fe(2+)</name>
        <dbReference type="ChEBI" id="CHEBI:29033"/>
    </cofactor>
</comment>
<sequence length="266" mass="29537">MNAISQDRPRSDAPGVGDRAPTAAETAFWAEKGYLVVPNFFSAADTDALVRWTGEVQSAPEVPGSQMVYYEDSLLEAGTRVVQRIEDFCPHHEGMDRIARHGALSRWLAALMGGETVLFKDKINFKYPGGDGFKAHQDQQAGWTEFAPLFVTALVTIDRATEANGCLEIATAPRPQGLIGAEWTPLSEDELGLQPVPTEPGDVIFFDSYVPHASKPNFTDGARRVLYLTYNREDAGDHRRRYFTEKRAAFPPDIERAPGSRYVFRV</sequence>